<feature type="region of interest" description="Disordered" evidence="1">
    <location>
        <begin position="47"/>
        <end position="114"/>
    </location>
</feature>
<dbReference type="Pfam" id="PF03330">
    <property type="entry name" value="DPBB_1"/>
    <property type="match status" value="1"/>
</dbReference>
<name>A0AAV6LFI7_9ERIC</name>
<dbReference type="InterPro" id="IPR044206">
    <property type="entry name" value="EGC1/2"/>
</dbReference>
<dbReference type="SUPFAM" id="SSF50685">
    <property type="entry name" value="Barwin-like endoglucanases"/>
    <property type="match status" value="1"/>
</dbReference>
<dbReference type="PANTHER" id="PTHR47295">
    <property type="entry name" value="EG45-LIKE DOMAIN CONTAINING PROTEIN 1-RELATED"/>
    <property type="match status" value="1"/>
</dbReference>
<protein>
    <recommendedName>
        <fullName evidence="2">Expansin-like EG45 domain-containing protein</fullName>
    </recommendedName>
</protein>
<evidence type="ECO:0000256" key="1">
    <source>
        <dbReference type="SAM" id="MobiDB-lite"/>
    </source>
</evidence>
<feature type="compositionally biased region" description="Basic and acidic residues" evidence="1">
    <location>
        <begin position="47"/>
        <end position="57"/>
    </location>
</feature>
<dbReference type="GO" id="GO:0009627">
    <property type="term" value="P:systemic acquired resistance"/>
    <property type="evidence" value="ECO:0007669"/>
    <property type="project" value="InterPro"/>
</dbReference>
<sequence>MLDKIQPPRPEDTGIEDYALPPDSIKEAFLKAATTVVSRATLIFEKEEERCVEDPRGKGGGRSGGGERGCGSSARGLRGRERRRSGGGDADVFFDRLRKESQESDDTGPSTFPNAVTHELHNSVFAASSCYGNADQGTMIAKIGEEFYRKGYECGKKFYVRCVEGLNTTTCRGDGTNFVTVKIVGLCSSSECPSSSFSISLSKEAFNKIAYPGQRTIRAELEV</sequence>
<gene>
    <name evidence="3" type="ORF">RHGRI_000067</name>
</gene>
<reference evidence="3" key="1">
    <citation type="submission" date="2020-08" db="EMBL/GenBank/DDBJ databases">
        <title>Plant Genome Project.</title>
        <authorList>
            <person name="Zhang R.-G."/>
        </authorList>
    </citation>
    <scope>NUCLEOTIDE SEQUENCE</scope>
    <source>
        <strain evidence="3">WSP0</strain>
        <tissue evidence="3">Leaf</tissue>
    </source>
</reference>
<feature type="compositionally biased region" description="Gly residues" evidence="1">
    <location>
        <begin position="58"/>
        <end position="69"/>
    </location>
</feature>
<evidence type="ECO:0000313" key="4">
    <source>
        <dbReference type="Proteomes" id="UP000823749"/>
    </source>
</evidence>
<dbReference type="AlphaFoldDB" id="A0AAV6LFI7"/>
<organism evidence="3 4">
    <name type="scientific">Rhododendron griersonianum</name>
    <dbReference type="NCBI Taxonomy" id="479676"/>
    <lineage>
        <taxon>Eukaryota</taxon>
        <taxon>Viridiplantae</taxon>
        <taxon>Streptophyta</taxon>
        <taxon>Embryophyta</taxon>
        <taxon>Tracheophyta</taxon>
        <taxon>Spermatophyta</taxon>
        <taxon>Magnoliopsida</taxon>
        <taxon>eudicotyledons</taxon>
        <taxon>Gunneridae</taxon>
        <taxon>Pentapetalae</taxon>
        <taxon>asterids</taxon>
        <taxon>Ericales</taxon>
        <taxon>Ericaceae</taxon>
        <taxon>Ericoideae</taxon>
        <taxon>Rhodoreae</taxon>
        <taxon>Rhododendron</taxon>
    </lineage>
</organism>
<dbReference type="EMBL" id="JACTNZ010000001">
    <property type="protein sequence ID" value="KAG5563736.1"/>
    <property type="molecule type" value="Genomic_DNA"/>
</dbReference>
<dbReference type="PROSITE" id="PS50842">
    <property type="entry name" value="EXPANSIN_EG45"/>
    <property type="match status" value="1"/>
</dbReference>
<comment type="caution">
    <text evidence="3">The sequence shown here is derived from an EMBL/GenBank/DDBJ whole genome shotgun (WGS) entry which is preliminary data.</text>
</comment>
<feature type="compositionally biased region" description="Basic and acidic residues" evidence="1">
    <location>
        <begin position="93"/>
        <end position="102"/>
    </location>
</feature>
<proteinExistence type="predicted"/>
<keyword evidence="4" id="KW-1185">Reference proteome</keyword>
<dbReference type="InterPro" id="IPR009009">
    <property type="entry name" value="RlpA-like_DPBB"/>
</dbReference>
<accession>A0AAV6LFI7</accession>
<dbReference type="Proteomes" id="UP000823749">
    <property type="component" value="Chromosome 1"/>
</dbReference>
<dbReference type="GO" id="GO:0048046">
    <property type="term" value="C:apoplast"/>
    <property type="evidence" value="ECO:0007669"/>
    <property type="project" value="InterPro"/>
</dbReference>
<evidence type="ECO:0000259" key="2">
    <source>
        <dbReference type="PROSITE" id="PS50842"/>
    </source>
</evidence>
<dbReference type="InterPro" id="IPR036908">
    <property type="entry name" value="RlpA-like_sf"/>
</dbReference>
<dbReference type="Gene3D" id="2.40.40.10">
    <property type="entry name" value="RlpA-like domain"/>
    <property type="match status" value="1"/>
</dbReference>
<feature type="domain" description="Expansin-like EG45" evidence="2">
    <location>
        <begin position="126"/>
        <end position="223"/>
    </location>
</feature>
<dbReference type="InterPro" id="IPR007112">
    <property type="entry name" value="Expansin/allergen_DPBB_dom"/>
</dbReference>
<evidence type="ECO:0000313" key="3">
    <source>
        <dbReference type="EMBL" id="KAG5563736.1"/>
    </source>
</evidence>
<dbReference type="PANTHER" id="PTHR47295:SF14">
    <property type="entry name" value="OS06G0688300 PROTEIN"/>
    <property type="match status" value="1"/>
</dbReference>